<accession>A0AAD7YHK5</accession>
<evidence type="ECO:0000256" key="2">
    <source>
        <dbReference type="SAM" id="MobiDB-lite"/>
    </source>
</evidence>
<name>A0AAD7YHK5_MYTSE</name>
<evidence type="ECO:0000313" key="4">
    <source>
        <dbReference type="EMBL" id="KAJ8715642.1"/>
    </source>
</evidence>
<evidence type="ECO:0000259" key="3">
    <source>
        <dbReference type="Pfam" id="PF25298"/>
    </source>
</evidence>
<dbReference type="Proteomes" id="UP001231518">
    <property type="component" value="Chromosome 24"/>
</dbReference>
<feature type="region of interest" description="Disordered" evidence="2">
    <location>
        <begin position="1"/>
        <end position="47"/>
    </location>
</feature>
<organism evidence="4 5">
    <name type="scientific">Mythimna separata</name>
    <name type="common">Oriental armyworm</name>
    <name type="synonym">Pseudaletia separata</name>
    <dbReference type="NCBI Taxonomy" id="271217"/>
    <lineage>
        <taxon>Eukaryota</taxon>
        <taxon>Metazoa</taxon>
        <taxon>Ecdysozoa</taxon>
        <taxon>Arthropoda</taxon>
        <taxon>Hexapoda</taxon>
        <taxon>Insecta</taxon>
        <taxon>Pterygota</taxon>
        <taxon>Neoptera</taxon>
        <taxon>Endopterygota</taxon>
        <taxon>Lepidoptera</taxon>
        <taxon>Glossata</taxon>
        <taxon>Ditrysia</taxon>
        <taxon>Noctuoidea</taxon>
        <taxon>Noctuidae</taxon>
        <taxon>Noctuinae</taxon>
        <taxon>Hadenini</taxon>
        <taxon>Mythimna</taxon>
    </lineage>
</organism>
<protein>
    <recommendedName>
        <fullName evidence="3">FP protein C-terminal domain-containing protein</fullName>
    </recommendedName>
</protein>
<dbReference type="AlphaFoldDB" id="A0AAD7YHK5"/>
<feature type="compositionally biased region" description="Polar residues" evidence="2">
    <location>
        <begin position="26"/>
        <end position="42"/>
    </location>
</feature>
<evidence type="ECO:0000256" key="1">
    <source>
        <dbReference type="SAM" id="Coils"/>
    </source>
</evidence>
<keyword evidence="5" id="KW-1185">Reference proteome</keyword>
<gene>
    <name evidence="4" type="ORF">PYW07_010124</name>
</gene>
<feature type="domain" description="FP protein C-terminal" evidence="3">
    <location>
        <begin position="251"/>
        <end position="299"/>
    </location>
</feature>
<reference evidence="4" key="1">
    <citation type="submission" date="2023-03" db="EMBL/GenBank/DDBJ databases">
        <title>Chromosome-level genomes of two armyworms, Mythimna separata and Mythimna loreyi, provide insights into the biosynthesis and reception of sex pheromones.</title>
        <authorList>
            <person name="Zhao H."/>
        </authorList>
    </citation>
    <scope>NUCLEOTIDE SEQUENCE</scope>
    <source>
        <strain evidence="4">BeijingLab</strain>
        <tissue evidence="4">Pupa</tissue>
    </source>
</reference>
<dbReference type="EMBL" id="JARGEI010000018">
    <property type="protein sequence ID" value="KAJ8715642.1"/>
    <property type="molecule type" value="Genomic_DNA"/>
</dbReference>
<feature type="coiled-coil region" evidence="1">
    <location>
        <begin position="52"/>
        <end position="122"/>
    </location>
</feature>
<proteinExistence type="predicted"/>
<comment type="caution">
    <text evidence="4">The sequence shown here is derived from an EMBL/GenBank/DDBJ whole genome shotgun (WGS) entry which is preliminary data.</text>
</comment>
<sequence>MRRTPPPGMSSAASTASDSETTRTSNTAINLSGSYPNLSSMDGVNVPSRNLKRKYDNELPNFMQEIRDLLEESKAQSEIKFTSLQKSMTEIIAQNTELKKSIEFMNKQYDDIKIRLDNTERDRKVDRTYINQLEDKVENLERILCLSKIEIRNIPRKEGESKEDLRNIVSDTAKVLDINVERHEVKDIFRVNKKGGGSSVIADFVSVSMKENILQKVRSYNRKNTQARLNTAHINIRGDIKPIYLSECLTMKSQRLFFLARKFASENNFKFCWTSLGKVFLRQKEGSQHILIKSEDDLKSSVKP</sequence>
<dbReference type="Pfam" id="PF25298">
    <property type="entry name" value="Baculo_FP_2nd"/>
    <property type="match status" value="1"/>
</dbReference>
<evidence type="ECO:0000313" key="5">
    <source>
        <dbReference type="Proteomes" id="UP001231518"/>
    </source>
</evidence>
<feature type="compositionally biased region" description="Low complexity" evidence="2">
    <location>
        <begin position="10"/>
        <end position="25"/>
    </location>
</feature>
<dbReference type="InterPro" id="IPR057251">
    <property type="entry name" value="FP_C"/>
</dbReference>
<keyword evidence="1" id="KW-0175">Coiled coil</keyword>